<protein>
    <submittedName>
        <fullName evidence="1">Uncharacterized protein</fullName>
    </submittedName>
</protein>
<gene>
    <name evidence="1" type="ORF">HZS54_12170</name>
</gene>
<dbReference type="RefSeq" id="WP_179922790.1">
    <property type="nucleotide sequence ID" value="NZ_CP058909.1"/>
</dbReference>
<accession>A0A7D5PBK2</accession>
<dbReference type="AlphaFoldDB" id="A0A7D5PBK2"/>
<dbReference type="GeneID" id="56083357"/>
<dbReference type="KEGG" id="hpel:HZS54_12170"/>
<dbReference type="EMBL" id="CP058909">
    <property type="protein sequence ID" value="QLH82322.1"/>
    <property type="molecule type" value="Genomic_DNA"/>
</dbReference>
<sequence>MIVTVEYSDGEVTDPLEDVTDLDRDDDNNLVATFGDGSRSTFIDGSVKKAVDDEETHKIHN</sequence>
<evidence type="ECO:0000313" key="2">
    <source>
        <dbReference type="Proteomes" id="UP000509346"/>
    </source>
</evidence>
<evidence type="ECO:0000313" key="1">
    <source>
        <dbReference type="EMBL" id="QLH82322.1"/>
    </source>
</evidence>
<reference evidence="1 2" key="1">
    <citation type="submission" date="2020-07" db="EMBL/GenBank/DDBJ databases">
        <title>Halosimplex litoreum sp. nov. and Halosimplex rubrum sp. nov., isolated from different salt environments.</title>
        <authorList>
            <person name="Cui H."/>
        </authorList>
    </citation>
    <scope>NUCLEOTIDE SEQUENCE [LARGE SCALE GENOMIC DNA]</scope>
    <source>
        <strain evidence="1 2">R2</strain>
    </source>
</reference>
<name>A0A7D5PBK2_9EURY</name>
<organism evidence="1 2">
    <name type="scientific">Halosimplex pelagicum</name>
    <dbReference type="NCBI Taxonomy" id="869886"/>
    <lineage>
        <taxon>Archaea</taxon>
        <taxon>Methanobacteriati</taxon>
        <taxon>Methanobacteriota</taxon>
        <taxon>Stenosarchaea group</taxon>
        <taxon>Halobacteria</taxon>
        <taxon>Halobacteriales</taxon>
        <taxon>Haloarculaceae</taxon>
        <taxon>Halosimplex</taxon>
    </lineage>
</organism>
<proteinExistence type="predicted"/>
<dbReference type="Proteomes" id="UP000509346">
    <property type="component" value="Chromosome"/>
</dbReference>
<keyword evidence="2" id="KW-1185">Reference proteome</keyword>